<dbReference type="PATRIC" id="fig|301375.6.peg.1098"/>
<dbReference type="EMBL" id="LGHB01000001">
    <property type="protein sequence ID" value="KUK97676.1"/>
    <property type="molecule type" value="Genomic_DNA"/>
</dbReference>
<reference evidence="3 4" key="2">
    <citation type="journal article" date="2015" name="MBio">
        <title>Genome-Resolved Metagenomic Analysis Reveals Roles for Candidate Phyla and Other Microbial Community Members in Biogeochemical Transformations in Oil Reservoirs.</title>
        <authorList>
            <person name="Hu P."/>
            <person name="Tom L."/>
            <person name="Singh A."/>
            <person name="Thomas B.C."/>
            <person name="Baker B.J."/>
            <person name="Piceno Y.M."/>
            <person name="Andersen G.L."/>
            <person name="Banfield J.F."/>
        </authorList>
    </citation>
    <scope>NUCLEOTIDE SEQUENCE [LARGE SCALE GENOMIC DNA]</scope>
    <source>
        <strain evidence="1">57_489</strain>
    </source>
</reference>
<dbReference type="AlphaFoldDB" id="A0A117MD78"/>
<dbReference type="EMBL" id="LGFT01000041">
    <property type="protein sequence ID" value="KUK43929.1"/>
    <property type="molecule type" value="Genomic_DNA"/>
</dbReference>
<name>A0A117MD78_9EURY</name>
<reference evidence="2" key="1">
    <citation type="journal article" date="2015" name="MBio">
        <title>Genome-resolved metagenomic analysis reveals roles for candidate phyla and other microbial community members in biogeochemical transformations in oil reservoirs.</title>
        <authorList>
            <person name="Hu P."/>
            <person name="Tom L."/>
            <person name="Singh A."/>
            <person name="Thomas B.C."/>
            <person name="Baker B.J."/>
            <person name="Piceno Y.M."/>
            <person name="Andersen G.L."/>
            <person name="Banfield J.F."/>
        </authorList>
    </citation>
    <scope>NUCLEOTIDE SEQUENCE [LARGE SCALE GENOMIC DNA]</scope>
    <source>
        <strain evidence="2">56_747</strain>
    </source>
</reference>
<dbReference type="Proteomes" id="UP000053961">
    <property type="component" value="Unassembled WGS sequence"/>
</dbReference>
<evidence type="ECO:0000313" key="2">
    <source>
        <dbReference type="EMBL" id="KUK97676.1"/>
    </source>
</evidence>
<organism evidence="2 3">
    <name type="scientific">Methanothrix harundinacea</name>
    <dbReference type="NCBI Taxonomy" id="301375"/>
    <lineage>
        <taxon>Archaea</taxon>
        <taxon>Methanobacteriati</taxon>
        <taxon>Methanobacteriota</taxon>
        <taxon>Stenosarchaea group</taxon>
        <taxon>Methanomicrobia</taxon>
        <taxon>Methanotrichales</taxon>
        <taxon>Methanotrichaceae</taxon>
        <taxon>Methanothrix</taxon>
    </lineage>
</organism>
<evidence type="ECO:0000313" key="4">
    <source>
        <dbReference type="Proteomes" id="UP000057043"/>
    </source>
</evidence>
<dbReference type="Proteomes" id="UP000057043">
    <property type="component" value="Unassembled WGS sequence"/>
</dbReference>
<protein>
    <submittedName>
        <fullName evidence="2">Uncharacterized protein</fullName>
    </submittedName>
</protein>
<evidence type="ECO:0000313" key="3">
    <source>
        <dbReference type="Proteomes" id="UP000053961"/>
    </source>
</evidence>
<gene>
    <name evidence="1" type="ORF">XD72_1696</name>
    <name evidence="2" type="ORF">XE07_0090</name>
</gene>
<sequence length="101" mass="11613">MTATVSLLRPCYIIIFDRIHLHTFELLPRSSIPERPAIYMQIFYDFGGQLQALSPGSLERERRKTEAVSLQRAFGESLEVATQGRRARFLGGRIPPVRYTF</sequence>
<proteinExistence type="predicted"/>
<evidence type="ECO:0000313" key="1">
    <source>
        <dbReference type="EMBL" id="KUK43929.1"/>
    </source>
</evidence>
<accession>A0A117MD78</accession>
<comment type="caution">
    <text evidence="2">The sequence shown here is derived from an EMBL/GenBank/DDBJ whole genome shotgun (WGS) entry which is preliminary data.</text>
</comment>